<dbReference type="CDD" id="cd03185">
    <property type="entry name" value="GST_C_Tau"/>
    <property type="match status" value="1"/>
</dbReference>
<comment type="caution">
    <text evidence="3">The sequence shown here is derived from an EMBL/GenBank/DDBJ whole genome shotgun (WGS) entry which is preliminary data.</text>
</comment>
<accession>A0A6D2K6H4</accession>
<dbReference type="PROSITE" id="PS50405">
    <property type="entry name" value="GST_CTER"/>
    <property type="match status" value="1"/>
</dbReference>
<name>A0A6D2K6H4_9BRAS</name>
<evidence type="ECO:0000313" key="4">
    <source>
        <dbReference type="Proteomes" id="UP000467841"/>
    </source>
</evidence>
<organism evidence="3 4">
    <name type="scientific">Microthlaspi erraticum</name>
    <dbReference type="NCBI Taxonomy" id="1685480"/>
    <lineage>
        <taxon>Eukaryota</taxon>
        <taxon>Viridiplantae</taxon>
        <taxon>Streptophyta</taxon>
        <taxon>Embryophyta</taxon>
        <taxon>Tracheophyta</taxon>
        <taxon>Spermatophyta</taxon>
        <taxon>Magnoliopsida</taxon>
        <taxon>eudicotyledons</taxon>
        <taxon>Gunneridae</taxon>
        <taxon>Pentapetalae</taxon>
        <taxon>rosids</taxon>
        <taxon>malvids</taxon>
        <taxon>Brassicales</taxon>
        <taxon>Brassicaceae</taxon>
        <taxon>Coluteocarpeae</taxon>
        <taxon>Microthlaspi</taxon>
    </lineage>
</organism>
<proteinExistence type="inferred from homology"/>
<feature type="domain" description="GST C-terminal" evidence="2">
    <location>
        <begin position="17"/>
        <end position="147"/>
    </location>
</feature>
<comment type="function">
    <text evidence="1">Is involved in the conjugation of reduced glutathione to a wide number of exogenous and endogenous hydrophobic electrophiles.</text>
</comment>
<dbReference type="GO" id="GO:0004364">
    <property type="term" value="F:glutathione transferase activity"/>
    <property type="evidence" value="ECO:0007669"/>
    <property type="project" value="UniProtKB-UniRule"/>
</dbReference>
<dbReference type="GO" id="GO:0005829">
    <property type="term" value="C:cytosol"/>
    <property type="evidence" value="ECO:0007669"/>
    <property type="project" value="UniProtKB-SubCell"/>
</dbReference>
<dbReference type="AlphaFoldDB" id="A0A6D2K6H4"/>
<dbReference type="InterPro" id="IPR036282">
    <property type="entry name" value="Glutathione-S-Trfase_C_sf"/>
</dbReference>
<dbReference type="SUPFAM" id="SSF47616">
    <property type="entry name" value="GST C-terminal domain-like"/>
    <property type="match status" value="1"/>
</dbReference>
<comment type="subcellular location">
    <subcellularLocation>
        <location evidence="1">Cytoplasm</location>
        <location evidence="1">Cytosol</location>
    </subcellularLocation>
</comment>
<dbReference type="InterPro" id="IPR010987">
    <property type="entry name" value="Glutathione-S-Trfase_C-like"/>
</dbReference>
<dbReference type="GO" id="GO:0006749">
    <property type="term" value="P:glutathione metabolic process"/>
    <property type="evidence" value="ECO:0007669"/>
    <property type="project" value="InterPro"/>
</dbReference>
<dbReference type="EC" id="2.5.1.18" evidence="1"/>
<dbReference type="PANTHER" id="PTHR11260">
    <property type="entry name" value="GLUTATHIONE S-TRANSFERASE, GST, SUPERFAMILY, GST DOMAIN CONTAINING"/>
    <property type="match status" value="1"/>
</dbReference>
<dbReference type="PANTHER" id="PTHR11260:SF533">
    <property type="entry name" value="GLUTATHIONE S-TRANSFERASE U5-RELATED"/>
    <property type="match status" value="1"/>
</dbReference>
<sequence length="159" mass="18230">MSSHQRLWKHNPVLPQDPYERSKARFLGKLVDEKINGNGYVSTVKQDEKGYDVVIVQTRDLITHLEKELAGKNYFGVGGKSFAFGDIVIGSLIPFCAERAWEAMGLEVVPEHKFPEYTRWVKNLEKVEFIKDCIPPREKHVEHMKFMGGRIGSGHPNFM</sequence>
<comment type="similarity">
    <text evidence="1">Belongs to the GST superfamily.</text>
</comment>
<evidence type="ECO:0000313" key="3">
    <source>
        <dbReference type="EMBL" id="CAA7047338.1"/>
    </source>
</evidence>
<protein>
    <recommendedName>
        <fullName evidence="1">Glutathione S-transferase</fullName>
        <ecNumber evidence="1">2.5.1.18</ecNumber>
    </recommendedName>
</protein>
<keyword evidence="4" id="KW-1185">Reference proteome</keyword>
<keyword evidence="1" id="KW-0963">Cytoplasm</keyword>
<dbReference type="Proteomes" id="UP000467841">
    <property type="component" value="Unassembled WGS sequence"/>
</dbReference>
<evidence type="ECO:0000259" key="2">
    <source>
        <dbReference type="PROSITE" id="PS50405"/>
    </source>
</evidence>
<keyword evidence="1" id="KW-0808">Transferase</keyword>
<dbReference type="Gene3D" id="1.20.1050.10">
    <property type="match status" value="1"/>
</dbReference>
<reference evidence="3" key="1">
    <citation type="submission" date="2020-01" db="EMBL/GenBank/DDBJ databases">
        <authorList>
            <person name="Mishra B."/>
        </authorList>
    </citation>
    <scope>NUCLEOTIDE SEQUENCE [LARGE SCALE GENOMIC DNA]</scope>
</reference>
<comment type="catalytic activity">
    <reaction evidence="1">
        <text>RX + glutathione = an S-substituted glutathione + a halide anion + H(+)</text>
        <dbReference type="Rhea" id="RHEA:16437"/>
        <dbReference type="ChEBI" id="CHEBI:15378"/>
        <dbReference type="ChEBI" id="CHEBI:16042"/>
        <dbReference type="ChEBI" id="CHEBI:17792"/>
        <dbReference type="ChEBI" id="CHEBI:57925"/>
        <dbReference type="ChEBI" id="CHEBI:90779"/>
        <dbReference type="EC" id="2.5.1.18"/>
    </reaction>
</comment>
<dbReference type="EMBL" id="CACVBM020001373">
    <property type="protein sequence ID" value="CAA7047338.1"/>
    <property type="molecule type" value="Genomic_DNA"/>
</dbReference>
<dbReference type="OrthoDB" id="202840at2759"/>
<gene>
    <name evidence="3" type="ORF">MERR_LOCUS34573</name>
</gene>
<evidence type="ECO:0000256" key="1">
    <source>
        <dbReference type="RuleBase" id="RU369102"/>
    </source>
</evidence>
<dbReference type="InterPro" id="IPR045073">
    <property type="entry name" value="Omega/Tau-like"/>
</dbReference>
<dbReference type="InterPro" id="IPR045074">
    <property type="entry name" value="GST_C_Tau"/>
</dbReference>